<protein>
    <recommendedName>
        <fullName evidence="3">Calx-beta domain-containing protein</fullName>
    </recommendedName>
</protein>
<reference evidence="1" key="1">
    <citation type="submission" date="2023-03" db="EMBL/GenBank/DDBJ databases">
        <authorList>
            <person name="Steffen K."/>
            <person name="Cardenas P."/>
        </authorList>
    </citation>
    <scope>NUCLEOTIDE SEQUENCE</scope>
</reference>
<proteinExistence type="predicted"/>
<feature type="non-terminal residue" evidence="1">
    <location>
        <position position="1"/>
    </location>
</feature>
<keyword evidence="2" id="KW-1185">Reference proteome</keyword>
<dbReference type="InterPro" id="IPR038081">
    <property type="entry name" value="CalX-like_sf"/>
</dbReference>
<gene>
    <name evidence="1" type="ORF">GBAR_LOCUS14483</name>
</gene>
<organism evidence="1 2">
    <name type="scientific">Geodia barretti</name>
    <name type="common">Barrett's horny sponge</name>
    <dbReference type="NCBI Taxonomy" id="519541"/>
    <lineage>
        <taxon>Eukaryota</taxon>
        <taxon>Metazoa</taxon>
        <taxon>Porifera</taxon>
        <taxon>Demospongiae</taxon>
        <taxon>Heteroscleromorpha</taxon>
        <taxon>Tetractinellida</taxon>
        <taxon>Astrophorina</taxon>
        <taxon>Geodiidae</taxon>
        <taxon>Geodia</taxon>
    </lineage>
</organism>
<comment type="caution">
    <text evidence="1">The sequence shown here is derived from an EMBL/GenBank/DDBJ whole genome shotgun (WGS) entry which is preliminary data.</text>
</comment>
<dbReference type="SUPFAM" id="SSF141072">
    <property type="entry name" value="CalX-like"/>
    <property type="match status" value="1"/>
</dbReference>
<dbReference type="EMBL" id="CASHTH010002114">
    <property type="protein sequence ID" value="CAI8025015.1"/>
    <property type="molecule type" value="Genomic_DNA"/>
</dbReference>
<evidence type="ECO:0000313" key="1">
    <source>
        <dbReference type="EMBL" id="CAI8025015.1"/>
    </source>
</evidence>
<evidence type="ECO:0008006" key="3">
    <source>
        <dbReference type="Google" id="ProtNLM"/>
    </source>
</evidence>
<dbReference type="Proteomes" id="UP001174909">
    <property type="component" value="Unassembled WGS sequence"/>
</dbReference>
<sequence length="89" mass="10009">FPGDIPAAEANDFDSSYEQIFTFEANGDFRQIKPVAVNVVDDDVNEANEEFLLYFDVPNLPSSVSITTQIGRNPVRCRIMNDDGKYIMT</sequence>
<evidence type="ECO:0000313" key="2">
    <source>
        <dbReference type="Proteomes" id="UP001174909"/>
    </source>
</evidence>
<dbReference type="AlphaFoldDB" id="A0AA35WSJ5"/>
<accession>A0AA35WSJ5</accession>
<name>A0AA35WSJ5_GEOBA</name>